<dbReference type="EMBL" id="BK015469">
    <property type="protein sequence ID" value="DAE08428.1"/>
    <property type="molecule type" value="Genomic_DNA"/>
</dbReference>
<protein>
    <submittedName>
        <fullName evidence="1">Uncharacterized protein</fullName>
    </submittedName>
</protein>
<accession>A0A8S5PQD9</accession>
<proteinExistence type="predicted"/>
<reference evidence="1" key="1">
    <citation type="journal article" date="2021" name="Proc. Natl. Acad. Sci. U.S.A.">
        <title>A Catalog of Tens of Thousands of Viruses from Human Metagenomes Reveals Hidden Associations with Chronic Diseases.</title>
        <authorList>
            <person name="Tisza M.J."/>
            <person name="Buck C.B."/>
        </authorList>
    </citation>
    <scope>NUCLEOTIDE SEQUENCE</scope>
    <source>
        <strain evidence="1">CtUcA20</strain>
    </source>
</reference>
<sequence length="32" mass="3579">MKVDGSSSEVGVSQRRTTVVFIFKNAFKSLLF</sequence>
<name>A0A8S5PQD9_9CAUD</name>
<organism evidence="1">
    <name type="scientific">Siphoviridae sp. ctUcA20</name>
    <dbReference type="NCBI Taxonomy" id="2825528"/>
    <lineage>
        <taxon>Viruses</taxon>
        <taxon>Duplodnaviria</taxon>
        <taxon>Heunggongvirae</taxon>
        <taxon>Uroviricota</taxon>
        <taxon>Caudoviricetes</taxon>
    </lineage>
</organism>
<evidence type="ECO:0000313" key="1">
    <source>
        <dbReference type="EMBL" id="DAE08428.1"/>
    </source>
</evidence>